<dbReference type="PaxDb" id="289377-HL41_05185"/>
<dbReference type="PIRSF" id="PIRSF000102">
    <property type="entry name" value="Lac_mal_DH"/>
    <property type="match status" value="1"/>
</dbReference>
<proteinExistence type="inferred from homology"/>
<dbReference type="KEGG" id="tcm:HL41_05185"/>
<dbReference type="STRING" id="289377.HL41_05185"/>
<feature type="binding site" evidence="4 7">
    <location>
        <position position="95"/>
    </location>
    <ligand>
        <name>NAD(+)</name>
        <dbReference type="ChEBI" id="CHEBI:57540"/>
    </ligand>
</feature>
<dbReference type="FunFam" id="3.90.110.10:FF:000004">
    <property type="entry name" value="Malate dehydrogenase"/>
    <property type="match status" value="1"/>
</dbReference>
<dbReference type="SUPFAM" id="SSF56327">
    <property type="entry name" value="LDH C-terminal domain-like"/>
    <property type="match status" value="1"/>
</dbReference>
<dbReference type="PROSITE" id="PS51257">
    <property type="entry name" value="PROKAR_LIPOPROTEIN"/>
    <property type="match status" value="1"/>
</dbReference>
<keyword evidence="1 4" id="KW-0816">Tricarboxylic acid cycle</keyword>
<organism evidence="10 11">
    <name type="scientific">Thermodesulfobacterium commune DSM 2178</name>
    <dbReference type="NCBI Taxonomy" id="289377"/>
    <lineage>
        <taxon>Bacteria</taxon>
        <taxon>Pseudomonadati</taxon>
        <taxon>Thermodesulfobacteriota</taxon>
        <taxon>Thermodesulfobacteria</taxon>
        <taxon>Thermodesulfobacteriales</taxon>
        <taxon>Thermodesulfobacteriaceae</taxon>
        <taxon>Thermodesulfobacterium</taxon>
    </lineage>
</organism>
<dbReference type="OrthoDB" id="9802969at2"/>
<evidence type="ECO:0000256" key="1">
    <source>
        <dbReference type="ARBA" id="ARBA00022532"/>
    </source>
</evidence>
<evidence type="ECO:0000313" key="11">
    <source>
        <dbReference type="Proteomes" id="UP000028481"/>
    </source>
</evidence>
<dbReference type="Gene3D" id="3.40.50.720">
    <property type="entry name" value="NAD(P)-binding Rossmann-like Domain"/>
    <property type="match status" value="1"/>
</dbReference>
<feature type="binding site" evidence="4 7">
    <location>
        <begin position="118"/>
        <end position="120"/>
    </location>
    <ligand>
        <name>NAD(+)</name>
        <dbReference type="ChEBI" id="CHEBI:57540"/>
    </ligand>
</feature>
<dbReference type="AlphaFoldDB" id="A0A075WT58"/>
<dbReference type="InterPro" id="IPR015955">
    <property type="entry name" value="Lactate_DH/Glyco_Ohase_4_C"/>
</dbReference>
<evidence type="ECO:0000256" key="3">
    <source>
        <dbReference type="ARBA" id="ARBA00023027"/>
    </source>
</evidence>
<dbReference type="RefSeq" id="WP_038060748.1">
    <property type="nucleotide sequence ID" value="NZ_CP008796.1"/>
</dbReference>
<dbReference type="PANTHER" id="PTHR43128:SF16">
    <property type="entry name" value="L-LACTATE DEHYDROGENASE"/>
    <property type="match status" value="1"/>
</dbReference>
<dbReference type="EMBL" id="CP008796">
    <property type="protein sequence ID" value="AIH04195.1"/>
    <property type="molecule type" value="Genomic_DNA"/>
</dbReference>
<dbReference type="GO" id="GO:0030060">
    <property type="term" value="F:L-malate dehydrogenase (NAD+) activity"/>
    <property type="evidence" value="ECO:0007669"/>
    <property type="project" value="UniProtKB-UniRule"/>
</dbReference>
<dbReference type="Pfam" id="PF02866">
    <property type="entry name" value="Ldh_1_C"/>
    <property type="match status" value="1"/>
</dbReference>
<feature type="binding site" evidence="4 6">
    <location>
        <position position="88"/>
    </location>
    <ligand>
        <name>substrate</name>
    </ligand>
</feature>
<protein>
    <recommendedName>
        <fullName evidence="4">Malate dehydrogenase</fullName>
        <ecNumber evidence="4">1.1.1.37</ecNumber>
    </recommendedName>
</protein>
<dbReference type="SUPFAM" id="SSF51735">
    <property type="entry name" value="NAD(P)-binding Rossmann-fold domains"/>
    <property type="match status" value="1"/>
</dbReference>
<name>A0A075WT58_9BACT</name>
<feature type="binding site" evidence="4 6">
    <location>
        <position position="151"/>
    </location>
    <ligand>
        <name>substrate</name>
    </ligand>
</feature>
<dbReference type="Pfam" id="PF00056">
    <property type="entry name" value="Ldh_1_N"/>
    <property type="match status" value="1"/>
</dbReference>
<dbReference type="PANTHER" id="PTHR43128">
    <property type="entry name" value="L-2-HYDROXYCARBOXYLATE DEHYDROGENASE (NAD(P)(+))"/>
    <property type="match status" value="1"/>
</dbReference>
<dbReference type="eggNOG" id="COG0039">
    <property type="taxonomic scope" value="Bacteria"/>
</dbReference>
<evidence type="ECO:0000256" key="2">
    <source>
        <dbReference type="ARBA" id="ARBA00023002"/>
    </source>
</evidence>
<feature type="binding site" evidence="4 7">
    <location>
        <begin position="8"/>
        <end position="13"/>
    </location>
    <ligand>
        <name>NAD(+)</name>
        <dbReference type="ChEBI" id="CHEBI:57540"/>
    </ligand>
</feature>
<accession>A0A075WT58</accession>
<dbReference type="InterPro" id="IPR001557">
    <property type="entry name" value="L-lactate/malate_DH"/>
</dbReference>
<dbReference type="HOGENOM" id="CLU_045401_2_1_0"/>
<keyword evidence="11" id="KW-1185">Reference proteome</keyword>
<keyword evidence="2 4" id="KW-0560">Oxidoreductase</keyword>
<dbReference type="Gene3D" id="3.90.110.10">
    <property type="entry name" value="Lactate dehydrogenase/glycoside hydrolase, family 4, C-terminal"/>
    <property type="match status" value="1"/>
</dbReference>
<feature type="binding site" evidence="4 6">
    <location>
        <position position="82"/>
    </location>
    <ligand>
        <name>substrate</name>
    </ligand>
</feature>
<feature type="domain" description="Lactate/malate dehydrogenase N-terminal" evidence="8">
    <location>
        <begin position="3"/>
        <end position="142"/>
    </location>
</feature>
<evidence type="ECO:0000256" key="6">
    <source>
        <dbReference type="PIRSR" id="PIRSR000102-2"/>
    </source>
</evidence>
<dbReference type="InterPro" id="IPR036291">
    <property type="entry name" value="NAD(P)-bd_dom_sf"/>
</dbReference>
<comment type="function">
    <text evidence="4">Catalyzes the reversible oxidation of malate to oxaloacetate.</text>
</comment>
<keyword evidence="3 4" id="KW-0520">NAD</keyword>
<dbReference type="Proteomes" id="UP000028481">
    <property type="component" value="Chromosome"/>
</dbReference>
<comment type="similarity">
    <text evidence="4">Belongs to the LDH/MDH superfamily. MDH type 3 family.</text>
</comment>
<evidence type="ECO:0000256" key="4">
    <source>
        <dbReference type="HAMAP-Rule" id="MF_00487"/>
    </source>
</evidence>
<dbReference type="CDD" id="cd01339">
    <property type="entry name" value="LDH-like_MDH"/>
    <property type="match status" value="1"/>
</dbReference>
<feature type="active site" description="Proton acceptor" evidence="4 5">
    <location>
        <position position="175"/>
    </location>
</feature>
<evidence type="ECO:0000259" key="9">
    <source>
        <dbReference type="Pfam" id="PF02866"/>
    </source>
</evidence>
<evidence type="ECO:0000256" key="7">
    <source>
        <dbReference type="PIRSR" id="PIRSR000102-3"/>
    </source>
</evidence>
<dbReference type="NCBIfam" id="TIGR01763">
    <property type="entry name" value="MalateDH_bact"/>
    <property type="match status" value="1"/>
</dbReference>
<dbReference type="FunFam" id="3.40.50.720:FF:000018">
    <property type="entry name" value="Malate dehydrogenase"/>
    <property type="match status" value="1"/>
</dbReference>
<dbReference type="PRINTS" id="PR00086">
    <property type="entry name" value="LLDHDRGNASE"/>
</dbReference>
<dbReference type="HAMAP" id="MF_00487">
    <property type="entry name" value="Malate_dehydrog_3"/>
    <property type="match status" value="1"/>
</dbReference>
<dbReference type="GO" id="GO:0006089">
    <property type="term" value="P:lactate metabolic process"/>
    <property type="evidence" value="ECO:0007669"/>
    <property type="project" value="TreeGrafter"/>
</dbReference>
<feature type="domain" description="Lactate/malate dehydrogenase C-terminal" evidence="9">
    <location>
        <begin position="147"/>
        <end position="301"/>
    </location>
</feature>
<dbReference type="EC" id="1.1.1.37" evidence="4"/>
<comment type="catalytic activity">
    <reaction evidence="4">
        <text>(S)-malate + NAD(+) = oxaloacetate + NADH + H(+)</text>
        <dbReference type="Rhea" id="RHEA:21432"/>
        <dbReference type="ChEBI" id="CHEBI:15378"/>
        <dbReference type="ChEBI" id="CHEBI:15589"/>
        <dbReference type="ChEBI" id="CHEBI:16452"/>
        <dbReference type="ChEBI" id="CHEBI:57540"/>
        <dbReference type="ChEBI" id="CHEBI:57945"/>
        <dbReference type="EC" id="1.1.1.37"/>
    </reaction>
</comment>
<reference evidence="10 11" key="1">
    <citation type="journal article" date="2015" name="Genome Announc.">
        <title>Genome Sequence of a Sulfate-Reducing Thermophilic Bacterium, Thermodesulfobacterium commune DSM 2178T (Phylum Thermodesulfobacteria).</title>
        <authorList>
            <person name="Bhatnagar S."/>
            <person name="Badger J.H."/>
            <person name="Madupu R."/>
            <person name="Khouri H.M."/>
            <person name="O'Connor E.M."/>
            <person name="Robb F.T."/>
            <person name="Ward N.L."/>
            <person name="Eisen J.A."/>
        </authorList>
    </citation>
    <scope>NUCLEOTIDE SEQUENCE [LARGE SCALE GENOMIC DNA]</scope>
    <source>
        <strain evidence="10 11">DSM 2178</strain>
    </source>
</reference>
<evidence type="ECO:0000256" key="5">
    <source>
        <dbReference type="PIRSR" id="PIRSR000102-1"/>
    </source>
</evidence>
<sequence length="309" mass="33461">MSKLVIIGAGAVGTSCAHWAMVKNTAREVVLIDIIPDLAKGKALDLVQSSPLFGFSGKIWGTEDFSALDGADVVVITAGKPRQPGMSREDLISINEKIVSSCAENVKKYAPQSIVIVVSNPLDAMVYVAFKVTGFPKERVIGMAGVLDSARYRYFLAEALGVSPKDVQALVMGIHGDLMLPLVRLANVSGIPVTELLPKEKIEEIVYRTKFGGGEIVSYLKTGSAFTTPGLSVIEMVESILKDEKRVLTCSVYLEGEYGIEGVFLGVPVVLGRKGVERVIEFKLLPEEQEALKRCAEHCKELLSYLSIK</sequence>
<dbReference type="GO" id="GO:0004459">
    <property type="term" value="F:L-lactate dehydrogenase (NAD+) activity"/>
    <property type="evidence" value="ECO:0007669"/>
    <property type="project" value="TreeGrafter"/>
</dbReference>
<dbReference type="InterPro" id="IPR011275">
    <property type="entry name" value="Malate_DH_type3"/>
</dbReference>
<evidence type="ECO:0000259" key="8">
    <source>
        <dbReference type="Pfam" id="PF00056"/>
    </source>
</evidence>
<dbReference type="GO" id="GO:0006099">
    <property type="term" value="P:tricarboxylic acid cycle"/>
    <property type="evidence" value="ECO:0007669"/>
    <property type="project" value="UniProtKB-UniRule"/>
</dbReference>
<feature type="binding site" evidence="4 6">
    <location>
        <position position="120"/>
    </location>
    <ligand>
        <name>substrate</name>
    </ligand>
</feature>
<dbReference type="NCBIfam" id="NF004863">
    <property type="entry name" value="PRK06223.1"/>
    <property type="match status" value="1"/>
</dbReference>
<dbReference type="InterPro" id="IPR022383">
    <property type="entry name" value="Lactate/malate_DH_C"/>
</dbReference>
<feature type="binding site" evidence="4 7">
    <location>
        <position position="33"/>
    </location>
    <ligand>
        <name>NAD(+)</name>
        <dbReference type="ChEBI" id="CHEBI:57540"/>
    </ligand>
</feature>
<gene>
    <name evidence="4" type="primary">mdh</name>
    <name evidence="10" type="ORF">HL41_05185</name>
</gene>
<evidence type="ECO:0000313" key="10">
    <source>
        <dbReference type="EMBL" id="AIH04195.1"/>
    </source>
</evidence>
<dbReference type="InterPro" id="IPR001236">
    <property type="entry name" value="Lactate/malate_DH_N"/>
</dbReference>